<accession>A0A8J2RS96</accession>
<feature type="chain" id="PRO_5035185398" evidence="1">
    <location>
        <begin position="22"/>
        <end position="183"/>
    </location>
</feature>
<evidence type="ECO:0000313" key="3">
    <source>
        <dbReference type="Proteomes" id="UP000789390"/>
    </source>
</evidence>
<evidence type="ECO:0000313" key="2">
    <source>
        <dbReference type="EMBL" id="CAH0107151.1"/>
    </source>
</evidence>
<dbReference type="EMBL" id="CAKKLH010000257">
    <property type="protein sequence ID" value="CAH0107151.1"/>
    <property type="molecule type" value="Genomic_DNA"/>
</dbReference>
<proteinExistence type="predicted"/>
<dbReference type="AlphaFoldDB" id="A0A8J2RS96"/>
<gene>
    <name evidence="2" type="ORF">DGAL_LOCUS10440</name>
</gene>
<dbReference type="Proteomes" id="UP000789390">
    <property type="component" value="Unassembled WGS sequence"/>
</dbReference>
<sequence length="183" mass="20032">MLDIVLFQLTLMLHFLLSLSGSQLTSMQHLGKFLTSSPGLQETSCDVPGWYSSLHNQNCMAVYNIAKGINFGAENKEITATCAACKILTREHHGINSGAENKKSLQPRAAWKILSRKHNPSMGILINAVQITKDRRVPLLCHQTKAVVSVGAVAGFISLLGLPHPVMVKKTLLPTRYGGHIMF</sequence>
<feature type="signal peptide" evidence="1">
    <location>
        <begin position="1"/>
        <end position="21"/>
    </location>
</feature>
<evidence type="ECO:0000256" key="1">
    <source>
        <dbReference type="SAM" id="SignalP"/>
    </source>
</evidence>
<name>A0A8J2RS96_9CRUS</name>
<protein>
    <submittedName>
        <fullName evidence="2">Uncharacterized protein</fullName>
    </submittedName>
</protein>
<reference evidence="2" key="1">
    <citation type="submission" date="2021-11" db="EMBL/GenBank/DDBJ databases">
        <authorList>
            <person name="Schell T."/>
        </authorList>
    </citation>
    <scope>NUCLEOTIDE SEQUENCE</scope>
    <source>
        <strain evidence="2">M5</strain>
    </source>
</reference>
<keyword evidence="3" id="KW-1185">Reference proteome</keyword>
<comment type="caution">
    <text evidence="2">The sequence shown here is derived from an EMBL/GenBank/DDBJ whole genome shotgun (WGS) entry which is preliminary data.</text>
</comment>
<organism evidence="2 3">
    <name type="scientific">Daphnia galeata</name>
    <dbReference type="NCBI Taxonomy" id="27404"/>
    <lineage>
        <taxon>Eukaryota</taxon>
        <taxon>Metazoa</taxon>
        <taxon>Ecdysozoa</taxon>
        <taxon>Arthropoda</taxon>
        <taxon>Crustacea</taxon>
        <taxon>Branchiopoda</taxon>
        <taxon>Diplostraca</taxon>
        <taxon>Cladocera</taxon>
        <taxon>Anomopoda</taxon>
        <taxon>Daphniidae</taxon>
        <taxon>Daphnia</taxon>
    </lineage>
</organism>
<keyword evidence="1" id="KW-0732">Signal</keyword>